<dbReference type="InterPro" id="IPR013766">
    <property type="entry name" value="Thioredoxin_domain"/>
</dbReference>
<feature type="domain" description="Thioredoxin" evidence="3">
    <location>
        <begin position="365"/>
        <end position="515"/>
    </location>
</feature>
<dbReference type="Proteomes" id="UP000192678">
    <property type="component" value="Unassembled WGS sequence"/>
</dbReference>
<protein>
    <submittedName>
        <fullName evidence="4">Peroxiredoxin</fullName>
    </submittedName>
</protein>
<dbReference type="PROSITE" id="PS51352">
    <property type="entry name" value="THIOREDOXIN_2"/>
    <property type="match status" value="1"/>
</dbReference>
<dbReference type="Pfam" id="PF13905">
    <property type="entry name" value="Thioredoxin_8"/>
    <property type="match status" value="1"/>
</dbReference>
<feature type="signal peptide" evidence="2">
    <location>
        <begin position="1"/>
        <end position="21"/>
    </location>
</feature>
<dbReference type="InterPro" id="IPR050553">
    <property type="entry name" value="Thioredoxin_ResA/DsbE_sf"/>
</dbReference>
<keyword evidence="1" id="KW-0676">Redox-active center</keyword>
<dbReference type="InterPro" id="IPR012336">
    <property type="entry name" value="Thioredoxin-like_fold"/>
</dbReference>
<dbReference type="PROSITE" id="PS00194">
    <property type="entry name" value="THIOREDOXIN_1"/>
    <property type="match status" value="1"/>
</dbReference>
<evidence type="ECO:0000313" key="5">
    <source>
        <dbReference type="Proteomes" id="UP000192678"/>
    </source>
</evidence>
<dbReference type="SUPFAM" id="SSF52833">
    <property type="entry name" value="Thioredoxin-like"/>
    <property type="match status" value="1"/>
</dbReference>
<keyword evidence="2" id="KW-0732">Signal</keyword>
<evidence type="ECO:0000259" key="3">
    <source>
        <dbReference type="PROSITE" id="PS51352"/>
    </source>
</evidence>
<accession>A0A1W2DL44</accession>
<organism evidence="4 5">
    <name type="scientific">Pedobacter nyackensis</name>
    <dbReference type="NCBI Taxonomy" id="475255"/>
    <lineage>
        <taxon>Bacteria</taxon>
        <taxon>Pseudomonadati</taxon>
        <taxon>Bacteroidota</taxon>
        <taxon>Sphingobacteriia</taxon>
        <taxon>Sphingobacteriales</taxon>
        <taxon>Sphingobacteriaceae</taxon>
        <taxon>Pedobacter</taxon>
    </lineage>
</organism>
<sequence length="516" mass="58972">MKKLLSGILLLLCVAAVKLHAQERKIESPCFSIKADLNEPMPDSLVVLFFKGIVNGNYGREIIKINKTSSDGTFKFVLCGNQPLSPFTLQFFYNKEVVRKCDIYYAEPSDRITIGVKKGKDNGDHYIGGLMFSGKGAEKYRVGNLLYQIKADAFKGIMDLPNQYVKDKGWKLESPDYYKTFEFKKMLNDLHECVSYGMSSAQDTLFKYEKQLGKNITNFYHYELTCYSYFRHKMQQFFKHANTEGGKQAIADFYFSNVDLLRPAMPKSSLFKYAVQYRQQLSIDIMDETNFKTNGKGYPFYVQYNAIKETKNTALRDNMITNLFKVTGYQKYINNKGSRDSCLNDALRIVKNPELRAILKHQLLFGAGAKMYDFSFQDTAGNPVTLADLKGKVFIIDFYGYGCGPCSIFAKRFENDVYPEFANNPDFKVLSVNVDKTKESWLKAIKSGLYTQPGSTNLCTGVAFNHPIFKKYEIQGVPWVLLVDKNGRIVEYNLQSMGPLSIKEMIRTAFNEQVSK</sequence>
<evidence type="ECO:0000256" key="2">
    <source>
        <dbReference type="SAM" id="SignalP"/>
    </source>
</evidence>
<dbReference type="EMBL" id="FWYB01000007">
    <property type="protein sequence ID" value="SMC98175.1"/>
    <property type="molecule type" value="Genomic_DNA"/>
</dbReference>
<proteinExistence type="predicted"/>
<dbReference type="InterPro" id="IPR017937">
    <property type="entry name" value="Thioredoxin_CS"/>
</dbReference>
<evidence type="ECO:0000313" key="4">
    <source>
        <dbReference type="EMBL" id="SMC98175.1"/>
    </source>
</evidence>
<dbReference type="OrthoDB" id="983020at2"/>
<dbReference type="PANTHER" id="PTHR42852">
    <property type="entry name" value="THIOL:DISULFIDE INTERCHANGE PROTEIN DSBE"/>
    <property type="match status" value="1"/>
</dbReference>
<keyword evidence="5" id="KW-1185">Reference proteome</keyword>
<feature type="chain" id="PRO_5012348288" evidence="2">
    <location>
        <begin position="22"/>
        <end position="516"/>
    </location>
</feature>
<dbReference type="CDD" id="cd02966">
    <property type="entry name" value="TlpA_like_family"/>
    <property type="match status" value="1"/>
</dbReference>
<dbReference type="AlphaFoldDB" id="A0A1W2DL44"/>
<dbReference type="Gene3D" id="3.40.30.10">
    <property type="entry name" value="Glutaredoxin"/>
    <property type="match status" value="1"/>
</dbReference>
<dbReference type="InterPro" id="IPR036249">
    <property type="entry name" value="Thioredoxin-like_sf"/>
</dbReference>
<dbReference type="PANTHER" id="PTHR42852:SF13">
    <property type="entry name" value="PROTEIN DIPZ"/>
    <property type="match status" value="1"/>
</dbReference>
<evidence type="ECO:0000256" key="1">
    <source>
        <dbReference type="ARBA" id="ARBA00023284"/>
    </source>
</evidence>
<gene>
    <name evidence="4" type="ORF">SAMN04488101_107148</name>
</gene>
<dbReference type="STRING" id="475255.SAMN04488101_107148"/>
<dbReference type="RefSeq" id="WP_084290006.1">
    <property type="nucleotide sequence ID" value="NZ_FWYB01000007.1"/>
</dbReference>
<reference evidence="4 5" key="1">
    <citation type="submission" date="2017-04" db="EMBL/GenBank/DDBJ databases">
        <authorList>
            <person name="Afonso C.L."/>
            <person name="Miller P.J."/>
            <person name="Scott M.A."/>
            <person name="Spackman E."/>
            <person name="Goraichik I."/>
            <person name="Dimitrov K.M."/>
            <person name="Suarez D.L."/>
            <person name="Swayne D.E."/>
        </authorList>
    </citation>
    <scope>NUCLEOTIDE SEQUENCE [LARGE SCALE GENOMIC DNA]</scope>
    <source>
        <strain evidence="4 5">DSM 19625</strain>
    </source>
</reference>
<name>A0A1W2DL44_9SPHI</name>